<dbReference type="CDD" id="cd05401">
    <property type="entry name" value="NT_GlnE_GlnD_like"/>
    <property type="match status" value="1"/>
</dbReference>
<organism evidence="4 5">
    <name type="scientific">Rubrivivax gelatinosus</name>
    <name type="common">Rhodocyclus gelatinosus</name>
    <name type="synonym">Rhodopseudomonas gelatinosa</name>
    <dbReference type="NCBI Taxonomy" id="28068"/>
    <lineage>
        <taxon>Bacteria</taxon>
        <taxon>Pseudomonadati</taxon>
        <taxon>Pseudomonadota</taxon>
        <taxon>Betaproteobacteria</taxon>
        <taxon>Burkholderiales</taxon>
        <taxon>Sphaerotilaceae</taxon>
        <taxon>Rubrivivax</taxon>
    </lineage>
</organism>
<dbReference type="InterPro" id="IPR005105">
    <property type="entry name" value="GlnD_Uridyltrans_N"/>
</dbReference>
<name>A0A4R2M8V3_RUBGE</name>
<dbReference type="InterPro" id="IPR018821">
    <property type="entry name" value="DUF294_put_nucleoTrafse_sb-bd"/>
</dbReference>
<dbReference type="InterPro" id="IPR000644">
    <property type="entry name" value="CBS_dom"/>
</dbReference>
<accession>A0A4R2M8V3</accession>
<dbReference type="PROSITE" id="PS51371">
    <property type="entry name" value="CBS"/>
    <property type="match status" value="1"/>
</dbReference>
<dbReference type="Proteomes" id="UP000295106">
    <property type="component" value="Unassembled WGS sequence"/>
</dbReference>
<evidence type="ECO:0000259" key="3">
    <source>
        <dbReference type="PROSITE" id="PS51371"/>
    </source>
</evidence>
<dbReference type="Pfam" id="PF03445">
    <property type="entry name" value="DUF294"/>
    <property type="match status" value="1"/>
</dbReference>
<dbReference type="AlphaFoldDB" id="A0A4R2M8V3"/>
<evidence type="ECO:0000313" key="4">
    <source>
        <dbReference type="EMBL" id="TCP00694.1"/>
    </source>
</evidence>
<dbReference type="InterPro" id="IPR051257">
    <property type="entry name" value="Diverse_CBS-Domain"/>
</dbReference>
<dbReference type="InterPro" id="IPR046342">
    <property type="entry name" value="CBS_dom_sf"/>
</dbReference>
<dbReference type="OrthoDB" id="9808528at2"/>
<keyword evidence="1 2" id="KW-0129">CBS domain</keyword>
<dbReference type="RefSeq" id="WP_132648740.1">
    <property type="nucleotide sequence ID" value="NZ_CP181386.1"/>
</dbReference>
<dbReference type="PANTHER" id="PTHR43080:SF2">
    <property type="entry name" value="CBS DOMAIN-CONTAINING PROTEIN"/>
    <property type="match status" value="1"/>
</dbReference>
<evidence type="ECO:0000313" key="5">
    <source>
        <dbReference type="Proteomes" id="UP000295106"/>
    </source>
</evidence>
<feature type="domain" description="CBS" evidence="3">
    <location>
        <begin position="82"/>
        <end position="141"/>
    </location>
</feature>
<evidence type="ECO:0000256" key="2">
    <source>
        <dbReference type="PROSITE-ProRule" id="PRU00703"/>
    </source>
</evidence>
<dbReference type="EMBL" id="SLXD01000012">
    <property type="protein sequence ID" value="TCP00694.1"/>
    <property type="molecule type" value="Genomic_DNA"/>
</dbReference>
<gene>
    <name evidence="4" type="ORF">EV684_112132</name>
</gene>
<comment type="caution">
    <text evidence="4">The sequence shown here is derived from an EMBL/GenBank/DDBJ whole genome shotgun (WGS) entry which is preliminary data.</text>
</comment>
<dbReference type="Pfam" id="PF00571">
    <property type="entry name" value="CBS"/>
    <property type="match status" value="2"/>
</dbReference>
<dbReference type="SMART" id="SM00116">
    <property type="entry name" value="CBS"/>
    <property type="match status" value="2"/>
</dbReference>
<protein>
    <submittedName>
        <fullName evidence="4">CBS domain-containing protein</fullName>
    </submittedName>
</protein>
<proteinExistence type="predicted"/>
<dbReference type="Pfam" id="PF10335">
    <property type="entry name" value="DUF294_C"/>
    <property type="match status" value="1"/>
</dbReference>
<reference evidence="4 5" key="1">
    <citation type="submission" date="2019-03" db="EMBL/GenBank/DDBJ databases">
        <title>Genomic Encyclopedia of Type Strains, Phase IV (KMG-IV): sequencing the most valuable type-strain genomes for metagenomic binning, comparative biology and taxonomic classification.</title>
        <authorList>
            <person name="Goeker M."/>
        </authorList>
    </citation>
    <scope>NUCLEOTIDE SEQUENCE [LARGE SCALE GENOMIC DNA]</scope>
    <source>
        <strain evidence="4 5">DSM 1709</strain>
    </source>
</reference>
<dbReference type="GO" id="GO:0008773">
    <property type="term" value="F:[protein-PII] uridylyltransferase activity"/>
    <property type="evidence" value="ECO:0007669"/>
    <property type="project" value="InterPro"/>
</dbReference>
<dbReference type="GeneID" id="99683269"/>
<sequence length="471" mass="52267">MSDPRQEVLSLVTARVRDAYVRKAFVVDGGTDLVSLCRQLSERGLTHALVQDGERLGIFTTTDLRDALLRPEPPAALAVREVARFPVIAVQADAEVFEALWLMVRHRVHRVLVRDGERIVGLLGQLDLVSFVANHSHLAALQIDEAGSVAELKAAALQIDRMVGLFAASGVHVERIAHLVGELHARLFQRLWSLVAPAELVAASCLVVMGSEGRGEQVLKTDQDNALILRDGFEHPDTEAAVRRFSAALADFGYPPCPGGIMVTNPLWRRPVAQWREQLRDWVMGRDAEGPMRLAIFCDAVAVAGDATLLDGLREHLHRLFGDHDAYLARFAAAADQFQEPHHWLGWLPGRRDEAALDLKKLGLFPIVQGVRALALQRHLRETGTVARLHALVAVGALDTTLARDLEDALHLLMTLRLQHQLRARAAGREADNEVQPSALGLLEREPLRDSLAVVKRLRAYLRQHFRFEKL</sequence>
<dbReference type="Gene3D" id="3.10.580.10">
    <property type="entry name" value="CBS-domain"/>
    <property type="match status" value="1"/>
</dbReference>
<dbReference type="SUPFAM" id="SSF54631">
    <property type="entry name" value="CBS-domain pair"/>
    <property type="match status" value="1"/>
</dbReference>
<evidence type="ECO:0000256" key="1">
    <source>
        <dbReference type="ARBA" id="ARBA00023122"/>
    </source>
</evidence>
<dbReference type="PANTHER" id="PTHR43080">
    <property type="entry name" value="CBS DOMAIN-CONTAINING PROTEIN CBSX3, MITOCHONDRIAL"/>
    <property type="match status" value="1"/>
</dbReference>